<dbReference type="InterPro" id="IPR013249">
    <property type="entry name" value="RNA_pol_sigma70_r4_t2"/>
</dbReference>
<dbReference type="GO" id="GO:0016987">
    <property type="term" value="F:sigma factor activity"/>
    <property type="evidence" value="ECO:0007669"/>
    <property type="project" value="UniProtKB-KW"/>
</dbReference>
<evidence type="ECO:0000256" key="2">
    <source>
        <dbReference type="ARBA" id="ARBA00023015"/>
    </source>
</evidence>
<dbReference type="InterPro" id="IPR013324">
    <property type="entry name" value="RNA_pol_sigma_r3/r4-like"/>
</dbReference>
<proteinExistence type="inferred from homology"/>
<sequence>MAQPHDAARLARLSDETLMELVAAGDSAALAQLYDRHARVVYGLALRMLGAAEPAEEVVQETFWRGWERAATFQMQGAFLPWMFGIARNLCIDELRRRQVRPMTSGASEELLTSLPDQMQNVEQSTLEAERRRLISHALADLPPDQREVIELAYFGGLSQREIAEHLQSPLGTIKTRIRLGLQKLKQALLHYGIDAHDHQEC</sequence>
<dbReference type="SUPFAM" id="SSF88659">
    <property type="entry name" value="Sigma3 and sigma4 domains of RNA polymerase sigma factors"/>
    <property type="match status" value="1"/>
</dbReference>
<name>A0A2J6X4F0_9CHLR</name>
<evidence type="ECO:0000313" key="8">
    <source>
        <dbReference type="Proteomes" id="UP000243376"/>
    </source>
</evidence>
<dbReference type="Gene3D" id="1.10.1740.10">
    <property type="match status" value="1"/>
</dbReference>
<dbReference type="GO" id="GO:0006352">
    <property type="term" value="P:DNA-templated transcription initiation"/>
    <property type="evidence" value="ECO:0007669"/>
    <property type="project" value="InterPro"/>
</dbReference>
<dbReference type="InterPro" id="IPR014284">
    <property type="entry name" value="RNA_pol_sigma-70_dom"/>
</dbReference>
<keyword evidence="3" id="KW-0731">Sigma factor</keyword>
<dbReference type="PANTHER" id="PTHR43133">
    <property type="entry name" value="RNA POLYMERASE ECF-TYPE SIGMA FACTO"/>
    <property type="match status" value="1"/>
</dbReference>
<reference evidence="7 8" key="1">
    <citation type="submission" date="2018-01" db="EMBL/GenBank/DDBJ databases">
        <title>Metagenomic assembled genomes from two thermal pools in the Uzon Caldera, Kamchatka, Russia.</title>
        <authorList>
            <person name="Wilkins L."/>
            <person name="Ettinger C."/>
        </authorList>
    </citation>
    <scope>NUCLEOTIDE SEQUENCE [LARGE SCALE GENOMIC DNA]</scope>
    <source>
        <strain evidence="7">ZAV-02</strain>
    </source>
</reference>
<evidence type="ECO:0000256" key="1">
    <source>
        <dbReference type="ARBA" id="ARBA00010641"/>
    </source>
</evidence>
<evidence type="ECO:0000313" key="7">
    <source>
        <dbReference type="EMBL" id="PMP81247.1"/>
    </source>
</evidence>
<evidence type="ECO:0000256" key="4">
    <source>
        <dbReference type="ARBA" id="ARBA00023163"/>
    </source>
</evidence>
<dbReference type="InterPro" id="IPR007627">
    <property type="entry name" value="RNA_pol_sigma70_r2"/>
</dbReference>
<comment type="similarity">
    <text evidence="1">Belongs to the sigma-70 factor family. ECF subfamily.</text>
</comment>
<feature type="domain" description="RNA polymerase sigma-70 region 2" evidence="5">
    <location>
        <begin position="33"/>
        <end position="99"/>
    </location>
</feature>
<dbReference type="CDD" id="cd06171">
    <property type="entry name" value="Sigma70_r4"/>
    <property type="match status" value="1"/>
</dbReference>
<comment type="caution">
    <text evidence="7">The sequence shown here is derived from an EMBL/GenBank/DDBJ whole genome shotgun (WGS) entry which is preliminary data.</text>
</comment>
<accession>A0A2J6X4F0</accession>
<dbReference type="Pfam" id="PF08281">
    <property type="entry name" value="Sigma70_r4_2"/>
    <property type="match status" value="1"/>
</dbReference>
<feature type="domain" description="RNA polymerase sigma factor 70 region 4 type 2" evidence="6">
    <location>
        <begin position="133"/>
        <end position="185"/>
    </location>
</feature>
<keyword evidence="4" id="KW-0804">Transcription</keyword>
<dbReference type="InterPro" id="IPR013325">
    <property type="entry name" value="RNA_pol_sigma_r2"/>
</dbReference>
<evidence type="ECO:0000259" key="5">
    <source>
        <dbReference type="Pfam" id="PF04542"/>
    </source>
</evidence>
<organism evidence="7 8">
    <name type="scientific">Chloroflexus aggregans</name>
    <dbReference type="NCBI Taxonomy" id="152260"/>
    <lineage>
        <taxon>Bacteria</taxon>
        <taxon>Bacillati</taxon>
        <taxon>Chloroflexota</taxon>
        <taxon>Chloroflexia</taxon>
        <taxon>Chloroflexales</taxon>
        <taxon>Chloroflexineae</taxon>
        <taxon>Chloroflexaceae</taxon>
        <taxon>Chloroflexus</taxon>
    </lineage>
</organism>
<dbReference type="InterPro" id="IPR039425">
    <property type="entry name" value="RNA_pol_sigma-70-like"/>
</dbReference>
<dbReference type="EMBL" id="PNIQ01000562">
    <property type="protein sequence ID" value="PMP81247.1"/>
    <property type="molecule type" value="Genomic_DNA"/>
</dbReference>
<dbReference type="Proteomes" id="UP000243376">
    <property type="component" value="Unassembled WGS sequence"/>
</dbReference>
<dbReference type="InterPro" id="IPR036388">
    <property type="entry name" value="WH-like_DNA-bd_sf"/>
</dbReference>
<keyword evidence="2" id="KW-0805">Transcription regulation</keyword>
<dbReference type="GO" id="GO:0003677">
    <property type="term" value="F:DNA binding"/>
    <property type="evidence" value="ECO:0007669"/>
    <property type="project" value="InterPro"/>
</dbReference>
<evidence type="ECO:0000259" key="6">
    <source>
        <dbReference type="Pfam" id="PF08281"/>
    </source>
</evidence>
<dbReference type="PANTHER" id="PTHR43133:SF62">
    <property type="entry name" value="RNA POLYMERASE SIGMA FACTOR SIGZ"/>
    <property type="match status" value="1"/>
</dbReference>
<evidence type="ECO:0000256" key="3">
    <source>
        <dbReference type="ARBA" id="ARBA00023082"/>
    </source>
</evidence>
<protein>
    <submittedName>
        <fullName evidence="7">RNA polymerase subunit sigma-70</fullName>
    </submittedName>
</protein>
<gene>
    <name evidence="7" type="ORF">C0184_08515</name>
</gene>
<dbReference type="Pfam" id="PF04542">
    <property type="entry name" value="Sigma70_r2"/>
    <property type="match status" value="1"/>
</dbReference>
<dbReference type="SUPFAM" id="SSF88946">
    <property type="entry name" value="Sigma2 domain of RNA polymerase sigma factors"/>
    <property type="match status" value="1"/>
</dbReference>
<dbReference type="NCBIfam" id="TIGR02937">
    <property type="entry name" value="sigma70-ECF"/>
    <property type="match status" value="1"/>
</dbReference>
<dbReference type="AlphaFoldDB" id="A0A2J6X4F0"/>
<dbReference type="Gene3D" id="1.10.10.10">
    <property type="entry name" value="Winged helix-like DNA-binding domain superfamily/Winged helix DNA-binding domain"/>
    <property type="match status" value="1"/>
</dbReference>